<feature type="transmembrane region" description="Helical" evidence="5">
    <location>
        <begin position="39"/>
        <end position="59"/>
    </location>
</feature>
<keyword evidence="2 5" id="KW-0812">Transmembrane</keyword>
<evidence type="ECO:0000256" key="1">
    <source>
        <dbReference type="ARBA" id="ARBA00004127"/>
    </source>
</evidence>
<dbReference type="AlphaFoldDB" id="X0ZTU2"/>
<dbReference type="PANTHER" id="PTHR12714">
    <property type="entry name" value="PROTEIN-S ISOPRENYLCYSTEINE O-METHYLTRANSFERASE"/>
    <property type="match status" value="1"/>
</dbReference>
<evidence type="ECO:0000256" key="4">
    <source>
        <dbReference type="ARBA" id="ARBA00023136"/>
    </source>
</evidence>
<dbReference type="Gene3D" id="1.20.120.1630">
    <property type="match status" value="1"/>
</dbReference>
<accession>X0ZTU2</accession>
<feature type="transmembrane region" description="Helical" evidence="5">
    <location>
        <begin position="12"/>
        <end position="33"/>
    </location>
</feature>
<proteinExistence type="predicted"/>
<keyword evidence="3 5" id="KW-1133">Transmembrane helix</keyword>
<name>X0ZTU2_9ZZZZ</name>
<reference evidence="6" key="1">
    <citation type="journal article" date="2014" name="Front. Microbiol.">
        <title>High frequency of phylogenetically diverse reductive dehalogenase-homologous genes in deep subseafloor sedimentary metagenomes.</title>
        <authorList>
            <person name="Kawai M."/>
            <person name="Futagami T."/>
            <person name="Toyoda A."/>
            <person name="Takaki Y."/>
            <person name="Nishi S."/>
            <person name="Hori S."/>
            <person name="Arai W."/>
            <person name="Tsubouchi T."/>
            <person name="Morono Y."/>
            <person name="Uchiyama I."/>
            <person name="Ito T."/>
            <person name="Fujiyama A."/>
            <person name="Inagaki F."/>
            <person name="Takami H."/>
        </authorList>
    </citation>
    <scope>NUCLEOTIDE SEQUENCE</scope>
    <source>
        <strain evidence="6">Expedition CK06-06</strain>
    </source>
</reference>
<evidence type="ECO:0000256" key="5">
    <source>
        <dbReference type="SAM" id="Phobius"/>
    </source>
</evidence>
<protein>
    <submittedName>
        <fullName evidence="6">Uncharacterized protein</fullName>
    </submittedName>
</protein>
<comment type="caution">
    <text evidence="6">The sequence shown here is derived from an EMBL/GenBank/DDBJ whole genome shotgun (WGS) entry which is preliminary data.</text>
</comment>
<evidence type="ECO:0000256" key="3">
    <source>
        <dbReference type="ARBA" id="ARBA00022989"/>
    </source>
</evidence>
<organism evidence="6">
    <name type="scientific">marine sediment metagenome</name>
    <dbReference type="NCBI Taxonomy" id="412755"/>
    <lineage>
        <taxon>unclassified sequences</taxon>
        <taxon>metagenomes</taxon>
        <taxon>ecological metagenomes</taxon>
    </lineage>
</organism>
<dbReference type="InterPro" id="IPR007318">
    <property type="entry name" value="Phopholipid_MeTrfase"/>
</dbReference>
<dbReference type="Pfam" id="PF04191">
    <property type="entry name" value="PEMT"/>
    <property type="match status" value="1"/>
</dbReference>
<dbReference type="GO" id="GO:0016740">
    <property type="term" value="F:transferase activity"/>
    <property type="evidence" value="ECO:0007669"/>
    <property type="project" value="UniProtKB-ARBA"/>
</dbReference>
<dbReference type="GO" id="GO:0012505">
    <property type="term" value="C:endomembrane system"/>
    <property type="evidence" value="ECO:0007669"/>
    <property type="project" value="UniProtKB-SubCell"/>
</dbReference>
<sequence>MEKLAKIDPPAYLFACLVISIVLVLIFPSLKVIHSPYTYFGIPLIIFGLWLTFWIDWLLKKEKTTVKPWGKPTILITDGIFRLSRHPMYLGFVFWLLGLAILLGNLMAFFSPLAMFLIFEKVFIPYEEKNLEKTFGEKYRNYKKQVRKWL</sequence>
<dbReference type="PROSITE" id="PS50244">
    <property type="entry name" value="S5A_REDUCTASE"/>
    <property type="match status" value="1"/>
</dbReference>
<gene>
    <name evidence="6" type="ORF">S01H1_77544</name>
</gene>
<dbReference type="EMBL" id="BARS01052124">
    <property type="protein sequence ID" value="GAG51601.1"/>
    <property type="molecule type" value="Genomic_DNA"/>
</dbReference>
<keyword evidence="4 5" id="KW-0472">Membrane</keyword>
<dbReference type="PANTHER" id="PTHR12714:SF9">
    <property type="entry name" value="PROTEIN-S-ISOPRENYLCYSTEINE O-METHYLTRANSFERASE"/>
    <property type="match status" value="1"/>
</dbReference>
<comment type="subcellular location">
    <subcellularLocation>
        <location evidence="1">Endomembrane system</location>
        <topology evidence="1">Multi-pass membrane protein</topology>
    </subcellularLocation>
</comment>
<evidence type="ECO:0000313" key="6">
    <source>
        <dbReference type="EMBL" id="GAG51601.1"/>
    </source>
</evidence>
<evidence type="ECO:0000256" key="2">
    <source>
        <dbReference type="ARBA" id="ARBA00022692"/>
    </source>
</evidence>
<feature type="transmembrane region" description="Helical" evidence="5">
    <location>
        <begin position="92"/>
        <end position="119"/>
    </location>
</feature>